<evidence type="ECO:0000259" key="1">
    <source>
        <dbReference type="Pfam" id="PF09668"/>
    </source>
</evidence>
<reference evidence="2" key="1">
    <citation type="submission" date="2021-01" db="EMBL/GenBank/DDBJ databases">
        <authorList>
            <person name="Corre E."/>
            <person name="Pelletier E."/>
            <person name="Niang G."/>
            <person name="Scheremetjew M."/>
            <person name="Finn R."/>
            <person name="Kale V."/>
            <person name="Holt S."/>
            <person name="Cochrane G."/>
            <person name="Meng A."/>
            <person name="Brown T."/>
            <person name="Cohen L."/>
        </authorList>
    </citation>
    <scope>NUCLEOTIDE SEQUENCE</scope>
    <source>
        <strain evidence="2">CCMP1756</strain>
    </source>
</reference>
<proteinExistence type="predicted"/>
<dbReference type="OrthoDB" id="1047367at2759"/>
<dbReference type="EMBL" id="HBIW01006796">
    <property type="protein sequence ID" value="CAE0690251.1"/>
    <property type="molecule type" value="Transcribed_RNA"/>
</dbReference>
<name>A0A6S8T2R2_9STRA</name>
<accession>A0A6S8T2R2</accession>
<gene>
    <name evidence="2" type="ORF">PCAL00307_LOCUS5686</name>
    <name evidence="3" type="ORF">PCAL00307_LOCUS5689</name>
    <name evidence="4" type="ORF">PECAL_3P14900</name>
</gene>
<dbReference type="Pfam" id="PF09668">
    <property type="entry name" value="Asp_protease"/>
    <property type="match status" value="1"/>
</dbReference>
<keyword evidence="5" id="KW-1185">Reference proteome</keyword>
<evidence type="ECO:0000313" key="5">
    <source>
        <dbReference type="Proteomes" id="UP000789595"/>
    </source>
</evidence>
<dbReference type="EMBL" id="CAKKNE010000003">
    <property type="protein sequence ID" value="CAH0371541.1"/>
    <property type="molecule type" value="Genomic_DNA"/>
</dbReference>
<evidence type="ECO:0000313" key="4">
    <source>
        <dbReference type="EMBL" id="CAH0371541.1"/>
    </source>
</evidence>
<dbReference type="Gene3D" id="2.40.70.10">
    <property type="entry name" value="Acid Proteases"/>
    <property type="match status" value="1"/>
</dbReference>
<dbReference type="EMBL" id="HBIW01006799">
    <property type="protein sequence ID" value="CAE0690254.1"/>
    <property type="molecule type" value="Transcribed_RNA"/>
</dbReference>
<dbReference type="Proteomes" id="UP000789595">
    <property type="component" value="Unassembled WGS sequence"/>
</dbReference>
<dbReference type="GO" id="GO:0004190">
    <property type="term" value="F:aspartic-type endopeptidase activity"/>
    <property type="evidence" value="ECO:0007669"/>
    <property type="project" value="InterPro"/>
</dbReference>
<dbReference type="SUPFAM" id="SSF50630">
    <property type="entry name" value="Acid proteases"/>
    <property type="match status" value="1"/>
</dbReference>
<feature type="domain" description="Aspartic peptidase DDI1-type" evidence="1">
    <location>
        <begin position="1"/>
        <end position="102"/>
    </location>
</feature>
<dbReference type="GO" id="GO:0006508">
    <property type="term" value="P:proteolysis"/>
    <property type="evidence" value="ECO:0007669"/>
    <property type="project" value="InterPro"/>
</dbReference>
<sequence>MVLVECRFGDAAAVEMMVDSGAQHSVISAPLARRLGLMNRLDRSEQGVAAGVGRARIIGKLRSVAIYLKNVEFALDFSVLEVQDQLLLLGLDQLRRFRCIIDLEQNVLVFGGAGGVQVPFLEQERVRRYIQGTPLDGCRQM</sequence>
<reference evidence="4" key="2">
    <citation type="submission" date="2021-11" db="EMBL/GenBank/DDBJ databases">
        <authorList>
            <consortium name="Genoscope - CEA"/>
            <person name="William W."/>
        </authorList>
    </citation>
    <scope>NUCLEOTIDE SEQUENCE</scope>
</reference>
<dbReference type="PANTHER" id="PTHR12917">
    <property type="entry name" value="ASPARTYL PROTEASE DDI-RELATED"/>
    <property type="match status" value="1"/>
</dbReference>
<dbReference type="AlphaFoldDB" id="A0A6S8T2R2"/>
<protein>
    <recommendedName>
        <fullName evidence="1">Aspartic peptidase DDI1-type domain-containing protein</fullName>
    </recommendedName>
</protein>
<dbReference type="PANTHER" id="PTHR12917:SF16">
    <property type="entry name" value="NUCLEAR RECEPTOR-INTERACTING PROTEIN 3"/>
    <property type="match status" value="1"/>
</dbReference>
<evidence type="ECO:0000313" key="2">
    <source>
        <dbReference type="EMBL" id="CAE0690251.1"/>
    </source>
</evidence>
<evidence type="ECO:0000313" key="3">
    <source>
        <dbReference type="EMBL" id="CAE0690254.1"/>
    </source>
</evidence>
<organism evidence="2">
    <name type="scientific">Pelagomonas calceolata</name>
    <dbReference type="NCBI Taxonomy" id="35677"/>
    <lineage>
        <taxon>Eukaryota</taxon>
        <taxon>Sar</taxon>
        <taxon>Stramenopiles</taxon>
        <taxon>Ochrophyta</taxon>
        <taxon>Pelagophyceae</taxon>
        <taxon>Pelagomonadales</taxon>
        <taxon>Pelagomonadaceae</taxon>
        <taxon>Pelagomonas</taxon>
    </lineage>
</organism>
<dbReference type="InterPro" id="IPR019103">
    <property type="entry name" value="Peptidase_aspartic_DDI1-type"/>
</dbReference>
<dbReference type="InterPro" id="IPR021109">
    <property type="entry name" value="Peptidase_aspartic_dom_sf"/>
</dbReference>